<proteinExistence type="predicted"/>
<dbReference type="EMBL" id="JAHBMH010000044">
    <property type="protein sequence ID" value="KAK1936476.1"/>
    <property type="molecule type" value="Genomic_DNA"/>
</dbReference>
<organism evidence="1 2">
    <name type="scientific">Babesia divergens</name>
    <dbReference type="NCBI Taxonomy" id="32595"/>
    <lineage>
        <taxon>Eukaryota</taxon>
        <taxon>Sar</taxon>
        <taxon>Alveolata</taxon>
        <taxon>Apicomplexa</taxon>
        <taxon>Aconoidasida</taxon>
        <taxon>Piroplasmida</taxon>
        <taxon>Babesiidae</taxon>
        <taxon>Babesia</taxon>
    </lineage>
</organism>
<comment type="caution">
    <text evidence="1">The sequence shown here is derived from an EMBL/GenBank/DDBJ whole genome shotgun (WGS) entry which is preliminary data.</text>
</comment>
<sequence>MVPLVQPDHDGPYLDYEPRPYGNHSQSLICEGYQMEPLVLGDSVIGLNPDDIGYGDMLHTSFKQEVVGMEPSYLADWNGSKWYEETTQQTTQDSYRTLSRENYELAGDYVHYNPHTSYRTLEHPAGTSVQNMGYGSNQVSSYDSHMYHMGACDTGVSRITSVEGSIHSMNSGLEALKHLSSLESGRKPMCSSFESSTMQCSSIEGTLQDLSNFEVHERLTMRPMSEYMPINETTLMGHMGNIRPMQTASLASPQGEVRHDISRVSMDDLTTFNTHFEDLCKPMKRRMYMPPRMNKDIYDTPKQLTVPHFMGATENSNTVNSTPNPTSVGFYDRCLKSGMGSQSASYGPCDPRYMCDPGYADSHQNTTSTPTMRSRLMHNGHKGFGSVAADLTTYQSDAYNTGDMDTMKTTSLDSNMIYNGCHSHMDGFASGRMEPTMIDRYRANMIENAGPPPSVPSTCLPMHDTGKTNAQAEPYTDHMKTKQPVAESPAEDYAHGLMDEVASYQSSSVGKTSQEDYYRVGVDGLDHFSGIVETFKDDEDASQEIDAATMRQLFDGNRYIEDLGNQYDLVRDDSPPTETYVYLRTNTPGEFGGVGLQKEKVVAAPTATSSELCDVLLACSSGAANYEPTITWDQGEQAYVVGWWASDEKGSITKRQSRVFSVAEYGKTGAYEEATRFTKYAETQIRPGDLIRWYPGFNIPIGTSGRTNLRKVLHMDRMKNAELCDPVLAANGMKIATKSTFGDMTIVELYKAAYVLGLWDVAAYNCLKTCKRRFYSYQWIHQMQLMNRRITLDALKYLRNVKESLSANKRPKRNARAAGKRTLR</sequence>
<name>A0AAD9GDI7_BABDI</name>
<protein>
    <submittedName>
        <fullName evidence="1">Uncharacterized protein</fullName>
    </submittedName>
</protein>
<evidence type="ECO:0000313" key="2">
    <source>
        <dbReference type="Proteomes" id="UP001195914"/>
    </source>
</evidence>
<reference evidence="1" key="2">
    <citation type="submission" date="2021-05" db="EMBL/GenBank/DDBJ databases">
        <authorList>
            <person name="Pain A."/>
        </authorList>
    </citation>
    <scope>NUCLEOTIDE SEQUENCE</scope>
    <source>
        <strain evidence="1">1802A</strain>
    </source>
</reference>
<evidence type="ECO:0000313" key="1">
    <source>
        <dbReference type="EMBL" id="KAK1936476.1"/>
    </source>
</evidence>
<dbReference type="Proteomes" id="UP001195914">
    <property type="component" value="Unassembled WGS sequence"/>
</dbReference>
<gene>
    <name evidence="1" type="ORF">X943_003719</name>
</gene>
<accession>A0AAD9GDI7</accession>
<keyword evidence="2" id="KW-1185">Reference proteome</keyword>
<dbReference type="AlphaFoldDB" id="A0AAD9GDI7"/>
<reference evidence="1" key="1">
    <citation type="journal article" date="2014" name="Nucleic Acids Res.">
        <title>The evolutionary dynamics of variant antigen genes in Babesia reveal a history of genomic innovation underlying host-parasite interaction.</title>
        <authorList>
            <person name="Jackson A.P."/>
            <person name="Otto T.D."/>
            <person name="Darby A."/>
            <person name="Ramaprasad A."/>
            <person name="Xia D."/>
            <person name="Echaide I.E."/>
            <person name="Farber M."/>
            <person name="Gahlot S."/>
            <person name="Gamble J."/>
            <person name="Gupta D."/>
            <person name="Gupta Y."/>
            <person name="Jackson L."/>
            <person name="Malandrin L."/>
            <person name="Malas T.B."/>
            <person name="Moussa E."/>
            <person name="Nair M."/>
            <person name="Reid A.J."/>
            <person name="Sanders M."/>
            <person name="Sharma J."/>
            <person name="Tracey A."/>
            <person name="Quail M.A."/>
            <person name="Weir W."/>
            <person name="Wastling J.M."/>
            <person name="Hall N."/>
            <person name="Willadsen P."/>
            <person name="Lingelbach K."/>
            <person name="Shiels B."/>
            <person name="Tait A."/>
            <person name="Berriman M."/>
            <person name="Allred D.R."/>
            <person name="Pain A."/>
        </authorList>
    </citation>
    <scope>NUCLEOTIDE SEQUENCE</scope>
    <source>
        <strain evidence="1">1802A</strain>
    </source>
</reference>